<dbReference type="STRING" id="1447872.A0A1J9PVQ5"/>
<evidence type="ECO:0000313" key="1">
    <source>
        <dbReference type="EMBL" id="OJD11963.1"/>
    </source>
</evidence>
<accession>A0A1J9PVQ5</accession>
<gene>
    <name evidence="1" type="ORF">AJ78_07364</name>
</gene>
<dbReference type="Proteomes" id="UP000182235">
    <property type="component" value="Unassembled WGS sequence"/>
</dbReference>
<evidence type="ECO:0008006" key="3">
    <source>
        <dbReference type="Google" id="ProtNLM"/>
    </source>
</evidence>
<name>A0A1J9PVQ5_9EURO</name>
<protein>
    <recommendedName>
        <fullName evidence="3">Aminoglycoside phosphotransferase domain-containing protein</fullName>
    </recommendedName>
</protein>
<dbReference type="Gene3D" id="3.30.200.150">
    <property type="match status" value="1"/>
</dbReference>
<evidence type="ECO:0000313" key="2">
    <source>
        <dbReference type="Proteomes" id="UP000182235"/>
    </source>
</evidence>
<dbReference type="Gene3D" id="3.90.1200.10">
    <property type="match status" value="1"/>
</dbReference>
<comment type="caution">
    <text evidence="1">The sequence shown here is derived from an EMBL/GenBank/DDBJ whole genome shotgun (WGS) entry which is preliminary data.</text>
</comment>
<dbReference type="OrthoDB" id="4177236at2759"/>
<proteinExistence type="predicted"/>
<keyword evidence="2" id="KW-1185">Reference proteome</keyword>
<reference evidence="1 2" key="1">
    <citation type="submission" date="2015-07" db="EMBL/GenBank/DDBJ databases">
        <title>Emmonsia species relationships and genome sequence.</title>
        <authorList>
            <consortium name="The Broad Institute Genomics Platform"/>
            <person name="Cuomo C.A."/>
            <person name="Munoz J.F."/>
            <person name="Imamovic A."/>
            <person name="Priest M.E."/>
            <person name="Young S."/>
            <person name="Clay O.K."/>
            <person name="McEwen J.G."/>
        </authorList>
    </citation>
    <scope>NUCLEOTIDE SEQUENCE [LARGE SCALE GENOMIC DNA]</scope>
    <source>
        <strain evidence="1 2">UAMH 9510</strain>
    </source>
</reference>
<dbReference type="AlphaFoldDB" id="A0A1J9PVQ5"/>
<sequence length="178" mass="20360">MWKPVTLPYKSDSSSLPALPTTDEIRACTNILWERQSIKVVAANDEIVVKFGGSIHVWEGQALIYLERYVPKVSAPRLYAMYREVDEQVFLIMQRAPGLSLDKVWPSLTESEKDDIIAKLRQNFDAMRQAECPWPEFFGGFDGGGVHHYLFYNQKETHNYLGPFYGEDAFIAGLFGNF</sequence>
<organism evidence="1 2">
    <name type="scientific">Emergomyces pasteurianus Ep9510</name>
    <dbReference type="NCBI Taxonomy" id="1447872"/>
    <lineage>
        <taxon>Eukaryota</taxon>
        <taxon>Fungi</taxon>
        <taxon>Dikarya</taxon>
        <taxon>Ascomycota</taxon>
        <taxon>Pezizomycotina</taxon>
        <taxon>Eurotiomycetes</taxon>
        <taxon>Eurotiomycetidae</taxon>
        <taxon>Onygenales</taxon>
        <taxon>Ajellomycetaceae</taxon>
        <taxon>Emergomyces</taxon>
    </lineage>
</organism>
<dbReference type="EMBL" id="LGRN01000465">
    <property type="protein sequence ID" value="OJD11963.1"/>
    <property type="molecule type" value="Genomic_DNA"/>
</dbReference>
<dbReference type="VEuPathDB" id="FungiDB:AJ78_07364"/>